<evidence type="ECO:0008006" key="2">
    <source>
        <dbReference type="Google" id="ProtNLM"/>
    </source>
</evidence>
<reference evidence="1" key="1">
    <citation type="submission" date="2020-05" db="EMBL/GenBank/DDBJ databases">
        <authorList>
            <person name="Chiriac C."/>
            <person name="Salcher M."/>
            <person name="Ghai R."/>
            <person name="Kavagutti S V."/>
        </authorList>
    </citation>
    <scope>NUCLEOTIDE SEQUENCE</scope>
</reference>
<accession>A0A6J5PZE2</accession>
<name>A0A6J5PZE2_9CAUD</name>
<organism evidence="1">
    <name type="scientific">uncultured Caudovirales phage</name>
    <dbReference type="NCBI Taxonomy" id="2100421"/>
    <lineage>
        <taxon>Viruses</taxon>
        <taxon>Duplodnaviria</taxon>
        <taxon>Heunggongvirae</taxon>
        <taxon>Uroviricota</taxon>
        <taxon>Caudoviricetes</taxon>
        <taxon>Peduoviridae</taxon>
        <taxon>Maltschvirus</taxon>
        <taxon>Maltschvirus maltsch</taxon>
    </lineage>
</organism>
<sequence>MGSAAKAKGAGAERDVVAYLKEWFPYVDRRLTGATLDKGDVSGIPGVTIEIKNHAKMDLAGWLTELATEMANDKAWTGVVVHKRKGRGNPADWYATMPVHVWVELLRKVLNADKA</sequence>
<evidence type="ECO:0000313" key="1">
    <source>
        <dbReference type="EMBL" id="CAB4177370.1"/>
    </source>
</evidence>
<protein>
    <recommendedName>
        <fullName evidence="2">Holliday junction resolvase</fullName>
    </recommendedName>
</protein>
<proteinExistence type="predicted"/>
<dbReference type="EMBL" id="LR796947">
    <property type="protein sequence ID" value="CAB4177370.1"/>
    <property type="molecule type" value="Genomic_DNA"/>
</dbReference>
<gene>
    <name evidence="1" type="ORF">UFOVP999_41</name>
</gene>